<dbReference type="OrthoDB" id="8436363at2759"/>
<dbReference type="Gene3D" id="3.80.10.10">
    <property type="entry name" value="Ribonuclease Inhibitor"/>
    <property type="match status" value="1"/>
</dbReference>
<feature type="region of interest" description="Disordered" evidence="4">
    <location>
        <begin position="490"/>
        <end position="509"/>
    </location>
</feature>
<gene>
    <name evidence="5" type="ORF">EJ04DRAFT_568715</name>
</gene>
<reference evidence="5" key="1">
    <citation type="journal article" date="2020" name="Stud. Mycol.">
        <title>101 Dothideomycetes genomes: a test case for predicting lifestyles and emergence of pathogens.</title>
        <authorList>
            <person name="Haridas S."/>
            <person name="Albert R."/>
            <person name="Binder M."/>
            <person name="Bloem J."/>
            <person name="Labutti K."/>
            <person name="Salamov A."/>
            <person name="Andreopoulos B."/>
            <person name="Baker S."/>
            <person name="Barry K."/>
            <person name="Bills G."/>
            <person name="Bluhm B."/>
            <person name="Cannon C."/>
            <person name="Castanera R."/>
            <person name="Culley D."/>
            <person name="Daum C."/>
            <person name="Ezra D."/>
            <person name="Gonzalez J."/>
            <person name="Henrissat B."/>
            <person name="Kuo A."/>
            <person name="Liang C."/>
            <person name="Lipzen A."/>
            <person name="Lutzoni F."/>
            <person name="Magnuson J."/>
            <person name="Mondo S."/>
            <person name="Nolan M."/>
            <person name="Ohm R."/>
            <person name="Pangilinan J."/>
            <person name="Park H.-J."/>
            <person name="Ramirez L."/>
            <person name="Alfaro M."/>
            <person name="Sun H."/>
            <person name="Tritt A."/>
            <person name="Yoshinaga Y."/>
            <person name="Zwiers L.-H."/>
            <person name="Turgeon B."/>
            <person name="Goodwin S."/>
            <person name="Spatafora J."/>
            <person name="Crous P."/>
            <person name="Grigoriev I."/>
        </authorList>
    </citation>
    <scope>NUCLEOTIDE SEQUENCE</scope>
    <source>
        <strain evidence="5">CBS 125425</strain>
    </source>
</reference>
<feature type="compositionally biased region" description="Polar residues" evidence="4">
    <location>
        <begin position="95"/>
        <end position="107"/>
    </location>
</feature>
<evidence type="ECO:0000313" key="5">
    <source>
        <dbReference type="EMBL" id="KAF2729387.1"/>
    </source>
</evidence>
<dbReference type="GO" id="GO:0005634">
    <property type="term" value="C:nucleus"/>
    <property type="evidence" value="ECO:0007669"/>
    <property type="project" value="TreeGrafter"/>
</dbReference>
<dbReference type="GO" id="GO:0005096">
    <property type="term" value="F:GTPase activator activity"/>
    <property type="evidence" value="ECO:0007669"/>
    <property type="project" value="UniProtKB-KW"/>
</dbReference>
<dbReference type="PANTHER" id="PTHR24113">
    <property type="entry name" value="RAN GTPASE-ACTIVATING PROTEIN 1"/>
    <property type="match status" value="1"/>
</dbReference>
<evidence type="ECO:0000313" key="6">
    <source>
        <dbReference type="Proteomes" id="UP000799444"/>
    </source>
</evidence>
<dbReference type="GO" id="GO:0005829">
    <property type="term" value="C:cytosol"/>
    <property type="evidence" value="ECO:0007669"/>
    <property type="project" value="TreeGrafter"/>
</dbReference>
<dbReference type="PROSITE" id="PS50270">
    <property type="entry name" value="NGF_2"/>
    <property type="match status" value="1"/>
</dbReference>
<keyword evidence="3" id="KW-0677">Repeat</keyword>
<feature type="compositionally biased region" description="Basic and acidic residues" evidence="4">
    <location>
        <begin position="253"/>
        <end position="263"/>
    </location>
</feature>
<accession>A0A9P4UUY2</accession>
<feature type="region of interest" description="Disordered" evidence="4">
    <location>
        <begin position="1167"/>
        <end position="1197"/>
    </location>
</feature>
<feature type="compositionally biased region" description="Basic and acidic residues" evidence="4">
    <location>
        <begin position="1167"/>
        <end position="1178"/>
    </location>
</feature>
<dbReference type="GO" id="GO:0031267">
    <property type="term" value="F:small GTPase binding"/>
    <property type="evidence" value="ECO:0007669"/>
    <property type="project" value="TreeGrafter"/>
</dbReference>
<feature type="region of interest" description="Disordered" evidence="4">
    <location>
        <begin position="994"/>
        <end position="1048"/>
    </location>
</feature>
<protein>
    <submittedName>
        <fullName evidence="5">RNI-like protein</fullName>
    </submittedName>
</protein>
<feature type="compositionally biased region" description="Low complexity" evidence="4">
    <location>
        <begin position="113"/>
        <end position="130"/>
    </location>
</feature>
<feature type="compositionally biased region" description="Polar residues" evidence="4">
    <location>
        <begin position="131"/>
        <end position="141"/>
    </location>
</feature>
<feature type="compositionally biased region" description="Pro residues" evidence="4">
    <location>
        <begin position="379"/>
        <end position="389"/>
    </location>
</feature>
<feature type="compositionally biased region" description="Basic residues" evidence="4">
    <location>
        <begin position="14"/>
        <end position="24"/>
    </location>
</feature>
<dbReference type="InterPro" id="IPR032675">
    <property type="entry name" value="LRR_dom_sf"/>
</dbReference>
<dbReference type="Proteomes" id="UP000799444">
    <property type="component" value="Unassembled WGS sequence"/>
</dbReference>
<feature type="region of interest" description="Disordered" evidence="4">
    <location>
        <begin position="251"/>
        <end position="396"/>
    </location>
</feature>
<name>A0A9P4UUY2_9PLEO</name>
<dbReference type="EMBL" id="ML996247">
    <property type="protein sequence ID" value="KAF2729387.1"/>
    <property type="molecule type" value="Genomic_DNA"/>
</dbReference>
<keyword evidence="2" id="KW-0433">Leucine-rich repeat</keyword>
<dbReference type="GO" id="GO:0048471">
    <property type="term" value="C:perinuclear region of cytoplasm"/>
    <property type="evidence" value="ECO:0007669"/>
    <property type="project" value="TreeGrafter"/>
</dbReference>
<evidence type="ECO:0000256" key="2">
    <source>
        <dbReference type="ARBA" id="ARBA00022614"/>
    </source>
</evidence>
<keyword evidence="1" id="KW-0343">GTPase activation</keyword>
<evidence type="ECO:0000256" key="4">
    <source>
        <dbReference type="SAM" id="MobiDB-lite"/>
    </source>
</evidence>
<evidence type="ECO:0000256" key="1">
    <source>
        <dbReference type="ARBA" id="ARBA00022468"/>
    </source>
</evidence>
<dbReference type="PANTHER" id="PTHR24113:SF12">
    <property type="entry name" value="RAN GTPASE-ACTIVATING PROTEIN 1"/>
    <property type="match status" value="1"/>
</dbReference>
<proteinExistence type="predicted"/>
<dbReference type="SUPFAM" id="SSF52047">
    <property type="entry name" value="RNI-like"/>
    <property type="match status" value="1"/>
</dbReference>
<feature type="compositionally biased region" description="Acidic residues" evidence="4">
    <location>
        <begin position="1188"/>
        <end position="1197"/>
    </location>
</feature>
<evidence type="ECO:0000256" key="3">
    <source>
        <dbReference type="ARBA" id="ARBA00022737"/>
    </source>
</evidence>
<dbReference type="GO" id="GO:0006913">
    <property type="term" value="P:nucleocytoplasmic transport"/>
    <property type="evidence" value="ECO:0007669"/>
    <property type="project" value="TreeGrafter"/>
</dbReference>
<feature type="compositionally biased region" description="Low complexity" evidence="4">
    <location>
        <begin position="999"/>
        <end position="1028"/>
    </location>
</feature>
<dbReference type="InterPro" id="IPR027038">
    <property type="entry name" value="RanGap"/>
</dbReference>
<dbReference type="AlphaFoldDB" id="A0A9P4UUY2"/>
<feature type="compositionally biased region" description="Basic and acidic residues" evidence="4">
    <location>
        <begin position="500"/>
        <end position="509"/>
    </location>
</feature>
<comment type="caution">
    <text evidence="5">The sequence shown here is derived from an EMBL/GenBank/DDBJ whole genome shotgun (WGS) entry which is preliminary data.</text>
</comment>
<keyword evidence="6" id="KW-1185">Reference proteome</keyword>
<feature type="region of interest" description="Disordered" evidence="4">
    <location>
        <begin position="1"/>
        <end position="157"/>
    </location>
</feature>
<feature type="compositionally biased region" description="Basic and acidic residues" evidence="4">
    <location>
        <begin position="271"/>
        <end position="297"/>
    </location>
</feature>
<sequence length="1197" mass="130721">MEDIHGVDVSWLHHSTRDHHHRQHAPSSPGLARDAPPRTSTHGGLPYFASPTEPKIPEPAPAPAPAVKEVSLPTPPPSTPPASKSSLKRPALLSRVSSEKNGTSPPESKSSLRKNSWISSISSKFSSQNSPAQTSNAQAQGSPAHANGANGTTSSANGALHGIQAASAGYHHAPEPYVPQAPKASFISNALRRLSSGSQVGPTGRVAPQGGVCPRMVLNVDQNRNRCLVPELDQNKLRRVAFCVDVEIAGGPRYKDDADGEEKKKKRKDRKLKERAEGEALKHPDAVREDKDQDGVVKIDSTTQETVGREESPDPEGTVVDEEKKEPSRKKEKKKRSEAERKERKEKKRRRAEENGSIPLELTRDEDDDEGPELSSGTPPAPTIPPKPQGRPTTDPLRIYRRCCQLRETPILKRICDQLSAPQACSLLHPGVVTCLDLTGSRLQLADVVTLSDWLAVVPVKKLFLEDADLNDEKVRVILAGLLAAKIPESPRKRSTQGKDVPHDTNKTEERSGYVKKLVLKNNAKITAEGWKHIALFVYMCKSIQALDVSMINFPKPGPLLSPQLSNTTQSSNGSMSSHSRDVGDILSKAISERLGGSQLEELVMAECSLTSPTIRKLIDGVVISGVTRLSLAGNDIDEEGLDHVLHYIRSGMCQGIDLGGNDIRDFIPRIAQCFTKDCPLWALSLADCDLTAESLKILFPALIALPDFRFLDLSHNRSLSSRETTICLARKYIPQLKNLKRIHLNDINMSPKDAIALADVLPDCPVLAHVNILGNPKITAVSVASDEASQEEAAALYASLMAAAKLSHVLMAIDVDVPGPEASEVVKALAKQIVAYCLRNMEGLSEIPELGAPQKEVEVPDILMHIVGHTEGYSENHDNDPPAPNDDYIVTGTGVVKALSYCLLQKATDHRRSSIQVSGTTTPKSVGIVEDSEKAKGTSMFLLGSARNIKARLQPALVREAREGNDMAYRRLLFLDQTLQGMIQRFEDEYPETRLKPADSSSVHSSAPSTSPPASTVPTVSTATEPAGAESDDDEPKALRSRHNSDVSLASRALSLEEGRLHRLGHRVRTEILNASRPPSMHADQPNPNISGTLDHKGLPEHLQALRDKYFEYSGEEILQMTQSVGIEKAFDTIAENAEEIKALAEENPEEFKRWREVQVAALKNRKPDEWFKRDDGAVNPPHPVDDDKDDFAVED</sequence>
<organism evidence="5 6">
    <name type="scientific">Polyplosphaeria fusca</name>
    <dbReference type="NCBI Taxonomy" id="682080"/>
    <lineage>
        <taxon>Eukaryota</taxon>
        <taxon>Fungi</taxon>
        <taxon>Dikarya</taxon>
        <taxon>Ascomycota</taxon>
        <taxon>Pezizomycotina</taxon>
        <taxon>Dothideomycetes</taxon>
        <taxon>Pleosporomycetidae</taxon>
        <taxon>Pleosporales</taxon>
        <taxon>Tetraplosphaeriaceae</taxon>
        <taxon>Polyplosphaeria</taxon>
    </lineage>
</organism>